<evidence type="ECO:0000313" key="2">
    <source>
        <dbReference type="EMBL" id="KRX03806.1"/>
    </source>
</evidence>
<dbReference type="EMBL" id="LDAU01000125">
    <property type="protein sequence ID" value="KRX03806.1"/>
    <property type="molecule type" value="Genomic_DNA"/>
</dbReference>
<gene>
    <name evidence="2" type="ORF">PPERSA_04601</name>
</gene>
<dbReference type="Proteomes" id="UP000054937">
    <property type="component" value="Unassembled WGS sequence"/>
</dbReference>
<dbReference type="Gene3D" id="1.25.40.10">
    <property type="entry name" value="Tetratricopeptide repeat domain"/>
    <property type="match status" value="1"/>
</dbReference>
<dbReference type="SUPFAM" id="SSF48452">
    <property type="entry name" value="TPR-like"/>
    <property type="match status" value="1"/>
</dbReference>
<evidence type="ECO:0008006" key="4">
    <source>
        <dbReference type="Google" id="ProtNLM"/>
    </source>
</evidence>
<feature type="compositionally biased region" description="Low complexity" evidence="1">
    <location>
        <begin position="44"/>
        <end position="69"/>
    </location>
</feature>
<dbReference type="InParanoid" id="A0A0V0QNG8"/>
<evidence type="ECO:0000313" key="3">
    <source>
        <dbReference type="Proteomes" id="UP000054937"/>
    </source>
</evidence>
<protein>
    <recommendedName>
        <fullName evidence="4">Tetratricopeptide repeat protein</fullName>
    </recommendedName>
</protein>
<feature type="compositionally biased region" description="Low complexity" evidence="1">
    <location>
        <begin position="103"/>
        <end position="134"/>
    </location>
</feature>
<proteinExistence type="predicted"/>
<reference evidence="2 3" key="1">
    <citation type="journal article" date="2015" name="Sci. Rep.">
        <title>Genome of the facultative scuticociliatosis pathogen Pseudocohnilembus persalinus provides insight into its virulence through horizontal gene transfer.</title>
        <authorList>
            <person name="Xiong J."/>
            <person name="Wang G."/>
            <person name="Cheng J."/>
            <person name="Tian M."/>
            <person name="Pan X."/>
            <person name="Warren A."/>
            <person name="Jiang C."/>
            <person name="Yuan D."/>
            <person name="Miao W."/>
        </authorList>
    </citation>
    <scope>NUCLEOTIDE SEQUENCE [LARGE SCALE GENOMIC DNA]</scope>
    <source>
        <strain evidence="2">36N120E</strain>
    </source>
</reference>
<dbReference type="InterPro" id="IPR011990">
    <property type="entry name" value="TPR-like_helical_dom_sf"/>
</dbReference>
<dbReference type="AlphaFoldDB" id="A0A0V0QNG8"/>
<evidence type="ECO:0000256" key="1">
    <source>
        <dbReference type="SAM" id="MobiDB-lite"/>
    </source>
</evidence>
<dbReference type="InterPro" id="IPR019734">
    <property type="entry name" value="TPR_rpt"/>
</dbReference>
<feature type="compositionally biased region" description="Polar residues" evidence="1">
    <location>
        <begin position="1"/>
        <end position="43"/>
    </location>
</feature>
<dbReference type="Pfam" id="PF13374">
    <property type="entry name" value="TPR_10"/>
    <property type="match status" value="1"/>
</dbReference>
<comment type="caution">
    <text evidence="2">The sequence shown here is derived from an EMBL/GenBank/DDBJ whole genome shotgun (WGS) entry which is preliminary data.</text>
</comment>
<feature type="compositionally biased region" description="Low complexity" evidence="1">
    <location>
        <begin position="76"/>
        <end position="92"/>
    </location>
</feature>
<name>A0A0V0QNG8_PSEPJ</name>
<feature type="region of interest" description="Disordered" evidence="1">
    <location>
        <begin position="1"/>
        <end position="134"/>
    </location>
</feature>
<keyword evidence="3" id="KW-1185">Reference proteome</keyword>
<organism evidence="2 3">
    <name type="scientific">Pseudocohnilembus persalinus</name>
    <name type="common">Ciliate</name>
    <dbReference type="NCBI Taxonomy" id="266149"/>
    <lineage>
        <taxon>Eukaryota</taxon>
        <taxon>Sar</taxon>
        <taxon>Alveolata</taxon>
        <taxon>Ciliophora</taxon>
        <taxon>Intramacronucleata</taxon>
        <taxon>Oligohymenophorea</taxon>
        <taxon>Scuticociliatia</taxon>
        <taxon>Philasterida</taxon>
        <taxon>Pseudocohnilembidae</taxon>
        <taxon>Pseudocohnilembus</taxon>
    </lineage>
</organism>
<dbReference type="OrthoDB" id="296485at2759"/>
<accession>A0A0V0QNG8</accession>
<dbReference type="SMART" id="SM00028">
    <property type="entry name" value="TPR"/>
    <property type="match status" value="3"/>
</dbReference>
<sequence length="439" mass="51721">MDNQQQIQVQPLLYKNNNSINSLPNQKTPNQGDYNENFQTQKRQSQNSDSQNQDSQTKNVQNNNNNNKNRFVSGNQFQSQKANQQQKQQQQRYEQKQKISARNSQSSQNTDNNNNNQNNNNDKNNDKNNSQNNNSQVYLNQDFKKIQYDFLESETENQEEEKMLQELKQLMKEIQIEFKLGLAREGLQKAIEIIYRAEKELNSVHYQEIFEDLIKQLNYSSIDVLNYGFLDHALIVLNQCDQLIENNPMDHIELKVLTLNHLGCIYRRGNSFEQAFSCLNNAQQLVYQNQLKEYAGLTYLNLSALFSQVGNHNSALDNAQKAKTLQLQEFEEYLKNQSEQEKLEYNFDKNNKNPAQNYLQNQDYLNKATTLIICHHNIASELEYFQQLDEALQNYEESCKLAQSHLGYIHPITQTFRQEYQDFQIRYAQKKISDQNKRQ</sequence>